<comment type="caution">
    <text evidence="2">The sequence shown here is derived from an EMBL/GenBank/DDBJ whole genome shotgun (WGS) entry which is preliminary data.</text>
</comment>
<dbReference type="Proteomes" id="UP000886725">
    <property type="component" value="Unassembled WGS sequence"/>
</dbReference>
<dbReference type="InterPro" id="IPR050180">
    <property type="entry name" value="RNR_Ribonuclease"/>
</dbReference>
<dbReference type="GO" id="GO:0000932">
    <property type="term" value="C:P-body"/>
    <property type="evidence" value="ECO:0007669"/>
    <property type="project" value="TreeGrafter"/>
</dbReference>
<evidence type="ECO:0000313" key="2">
    <source>
        <dbReference type="EMBL" id="HIQ64810.1"/>
    </source>
</evidence>
<dbReference type="PANTHER" id="PTHR23355">
    <property type="entry name" value="RIBONUCLEASE"/>
    <property type="match status" value="1"/>
</dbReference>
<dbReference type="PANTHER" id="PTHR23355:SF9">
    <property type="entry name" value="DIS3-LIKE EXONUCLEASE 2"/>
    <property type="match status" value="1"/>
</dbReference>
<name>A0A9D0YZN5_9FIRM</name>
<evidence type="ECO:0000313" key="3">
    <source>
        <dbReference type="Proteomes" id="UP000886725"/>
    </source>
</evidence>
<dbReference type="GO" id="GO:0006402">
    <property type="term" value="P:mRNA catabolic process"/>
    <property type="evidence" value="ECO:0007669"/>
    <property type="project" value="TreeGrafter"/>
</dbReference>
<proteinExistence type="predicted"/>
<dbReference type="GO" id="GO:0003723">
    <property type="term" value="F:RNA binding"/>
    <property type="evidence" value="ECO:0007669"/>
    <property type="project" value="InterPro"/>
</dbReference>
<dbReference type="EMBL" id="DVFU01000068">
    <property type="protein sequence ID" value="HIQ64810.1"/>
    <property type="molecule type" value="Genomic_DNA"/>
</dbReference>
<dbReference type="SMART" id="SM00955">
    <property type="entry name" value="RNB"/>
    <property type="match status" value="1"/>
</dbReference>
<evidence type="ECO:0000259" key="1">
    <source>
        <dbReference type="SMART" id="SM00955"/>
    </source>
</evidence>
<dbReference type="SUPFAM" id="SSF50249">
    <property type="entry name" value="Nucleic acid-binding proteins"/>
    <property type="match status" value="1"/>
</dbReference>
<sequence>NILYFDKVLDMILSSPKFSIDYETRNKILNKIKARKKTPNTDFSDIGYSKFQSELSKLEDKISFFGKEYGSVKKLAKRYGVSTQFDSSALGEFTWYAKEAKPESDQHHQLLTSLCIVSIDGDNTKEIDDALSAHIEGDQIILGVHIADPCEMIPQNSQLDYEARLRTSSIYIDSEYMIPMLPSELTENYFSLNQGKYRYARSYFFWIEPDGSISKEKFIKSIIQVNRNLTYSQANYILNAGSSTCDADDTLFALSAATNLLSKKMNIDNLYEEVKHTGQDITGSRISGVTAAERIVEIAMTAANHQIARYANRHHMPFIYRNHTVDEETKRHLQQLKDGIQASRDTAEMKQFLEHMANLMPKAVYDTINKGHTGMGLDAYSHNTSPIRRYVDMANNYAMDEWYFRQPDNAIIYSLESELSMIAQEVNAKQEPLLDFVKTYVHRKNLCKPKK</sequence>
<protein>
    <submittedName>
        <fullName evidence="2">RNB domain-containing ribonuclease</fullName>
    </submittedName>
</protein>
<reference evidence="2" key="2">
    <citation type="journal article" date="2021" name="PeerJ">
        <title>Extensive microbial diversity within the chicken gut microbiome revealed by metagenomics and culture.</title>
        <authorList>
            <person name="Gilroy R."/>
            <person name="Ravi A."/>
            <person name="Getino M."/>
            <person name="Pursley I."/>
            <person name="Horton D.L."/>
            <person name="Alikhan N.F."/>
            <person name="Baker D."/>
            <person name="Gharbi K."/>
            <person name="Hall N."/>
            <person name="Watson M."/>
            <person name="Adriaenssens E.M."/>
            <person name="Foster-Nyarko E."/>
            <person name="Jarju S."/>
            <person name="Secka A."/>
            <person name="Antonio M."/>
            <person name="Oren A."/>
            <person name="Chaudhuri R.R."/>
            <person name="La Ragione R."/>
            <person name="Hildebrand F."/>
            <person name="Pallen M.J."/>
        </authorList>
    </citation>
    <scope>NUCLEOTIDE SEQUENCE</scope>
    <source>
        <strain evidence="2">CHK165-10780</strain>
    </source>
</reference>
<dbReference type="InterPro" id="IPR001900">
    <property type="entry name" value="RNase_II/R"/>
</dbReference>
<dbReference type="InterPro" id="IPR012340">
    <property type="entry name" value="NA-bd_OB-fold"/>
</dbReference>
<feature type="non-terminal residue" evidence="2">
    <location>
        <position position="1"/>
    </location>
</feature>
<gene>
    <name evidence="2" type="ORF">IAC85_03635</name>
</gene>
<feature type="domain" description="RNB" evidence="1">
    <location>
        <begin position="108"/>
        <end position="405"/>
    </location>
</feature>
<accession>A0A9D0YZN5</accession>
<reference evidence="2" key="1">
    <citation type="submission" date="2020-10" db="EMBL/GenBank/DDBJ databases">
        <authorList>
            <person name="Gilroy R."/>
        </authorList>
    </citation>
    <scope>NUCLEOTIDE SEQUENCE</scope>
    <source>
        <strain evidence="2">CHK165-10780</strain>
    </source>
</reference>
<dbReference type="AlphaFoldDB" id="A0A9D0YZN5"/>
<dbReference type="Pfam" id="PF00773">
    <property type="entry name" value="RNB"/>
    <property type="match status" value="1"/>
</dbReference>
<organism evidence="2 3">
    <name type="scientific">Candidatus Faecenecus gallistercoris</name>
    <dbReference type="NCBI Taxonomy" id="2840793"/>
    <lineage>
        <taxon>Bacteria</taxon>
        <taxon>Bacillati</taxon>
        <taxon>Bacillota</taxon>
        <taxon>Bacillota incertae sedis</taxon>
        <taxon>Candidatus Faecenecus</taxon>
    </lineage>
</organism>
<dbReference type="GO" id="GO:0000175">
    <property type="term" value="F:3'-5'-RNA exonuclease activity"/>
    <property type="evidence" value="ECO:0007669"/>
    <property type="project" value="TreeGrafter"/>
</dbReference>